<name>A0AAV4DS18_9GAST</name>
<reference evidence="4 5" key="1">
    <citation type="journal article" date="2021" name="Elife">
        <title>Chloroplast acquisition without the gene transfer in kleptoplastic sea slugs, Plakobranchus ocellatus.</title>
        <authorList>
            <person name="Maeda T."/>
            <person name="Takahashi S."/>
            <person name="Yoshida T."/>
            <person name="Shimamura S."/>
            <person name="Takaki Y."/>
            <person name="Nagai Y."/>
            <person name="Toyoda A."/>
            <person name="Suzuki Y."/>
            <person name="Arimoto A."/>
            <person name="Ishii H."/>
            <person name="Satoh N."/>
            <person name="Nishiyama T."/>
            <person name="Hasebe M."/>
            <person name="Maruyama T."/>
            <person name="Minagawa J."/>
            <person name="Obokata J."/>
            <person name="Shigenobu S."/>
        </authorList>
    </citation>
    <scope>NUCLEOTIDE SEQUENCE [LARGE SCALE GENOMIC DNA]</scope>
</reference>
<protein>
    <submittedName>
        <fullName evidence="4">RING finger protein 38</fullName>
    </submittedName>
</protein>
<accession>A0AAV4DS18</accession>
<dbReference type="PANTHER" id="PTHR46171:SF3">
    <property type="entry name" value="GH10160P"/>
    <property type="match status" value="1"/>
</dbReference>
<evidence type="ECO:0000256" key="2">
    <source>
        <dbReference type="ARBA" id="ARBA00022833"/>
    </source>
</evidence>
<dbReference type="GO" id="GO:0061630">
    <property type="term" value="F:ubiquitin protein ligase activity"/>
    <property type="evidence" value="ECO:0007669"/>
    <property type="project" value="TreeGrafter"/>
</dbReference>
<dbReference type="InterPro" id="IPR013083">
    <property type="entry name" value="Znf_RING/FYVE/PHD"/>
</dbReference>
<dbReference type="Proteomes" id="UP000735302">
    <property type="component" value="Unassembled WGS sequence"/>
</dbReference>
<evidence type="ECO:0000259" key="3">
    <source>
        <dbReference type="Pfam" id="PF13639"/>
    </source>
</evidence>
<dbReference type="SUPFAM" id="SSF57850">
    <property type="entry name" value="RING/U-box"/>
    <property type="match status" value="1"/>
</dbReference>
<organism evidence="4 5">
    <name type="scientific">Plakobranchus ocellatus</name>
    <dbReference type="NCBI Taxonomy" id="259542"/>
    <lineage>
        <taxon>Eukaryota</taxon>
        <taxon>Metazoa</taxon>
        <taxon>Spiralia</taxon>
        <taxon>Lophotrochozoa</taxon>
        <taxon>Mollusca</taxon>
        <taxon>Gastropoda</taxon>
        <taxon>Heterobranchia</taxon>
        <taxon>Euthyneura</taxon>
        <taxon>Panpulmonata</taxon>
        <taxon>Sacoglossa</taxon>
        <taxon>Placobranchoidea</taxon>
        <taxon>Plakobranchidae</taxon>
        <taxon>Plakobranchus</taxon>
    </lineage>
</organism>
<evidence type="ECO:0000313" key="5">
    <source>
        <dbReference type="Proteomes" id="UP000735302"/>
    </source>
</evidence>
<comment type="caution">
    <text evidence="4">The sequence shown here is derived from an EMBL/GenBank/DDBJ whole genome shotgun (WGS) entry which is preliminary data.</text>
</comment>
<dbReference type="InterPro" id="IPR001841">
    <property type="entry name" value="Znf_RING"/>
</dbReference>
<keyword evidence="1" id="KW-0479">Metal-binding</keyword>
<dbReference type="PANTHER" id="PTHR46171">
    <property type="entry name" value="GH10160P"/>
    <property type="match status" value="1"/>
</dbReference>
<dbReference type="GO" id="GO:0008270">
    <property type="term" value="F:zinc ion binding"/>
    <property type="evidence" value="ECO:0007669"/>
    <property type="project" value="UniProtKB-KW"/>
</dbReference>
<feature type="domain" description="RING-type" evidence="3">
    <location>
        <begin position="76"/>
        <end position="110"/>
    </location>
</feature>
<evidence type="ECO:0000256" key="1">
    <source>
        <dbReference type="ARBA" id="ARBA00022771"/>
    </source>
</evidence>
<evidence type="ECO:0000313" key="4">
    <source>
        <dbReference type="EMBL" id="GFO46837.1"/>
    </source>
</evidence>
<proteinExistence type="predicted"/>
<keyword evidence="1" id="KW-0863">Zinc-finger</keyword>
<keyword evidence="5" id="KW-1185">Reference proteome</keyword>
<dbReference type="AlphaFoldDB" id="A0AAV4DS18"/>
<sequence length="119" mass="13745">MPLGRLFLELQRRIRDFLVSQSSSPYGNQLQLPRVTSEDVVDMYLDTLTMPQRQRTQHRVAIARHLAAEAEHNAASCVFCICDFEDKQLLSILPCFHEFHAECVDEWLKVRLSSPSVSR</sequence>
<gene>
    <name evidence="4" type="ORF">PoB_007334200</name>
</gene>
<keyword evidence="2" id="KW-0862">Zinc</keyword>
<dbReference type="EMBL" id="BLXT01008225">
    <property type="protein sequence ID" value="GFO46837.1"/>
    <property type="molecule type" value="Genomic_DNA"/>
</dbReference>
<dbReference type="Pfam" id="PF13639">
    <property type="entry name" value="zf-RING_2"/>
    <property type="match status" value="1"/>
</dbReference>
<dbReference type="GO" id="GO:0016567">
    <property type="term" value="P:protein ubiquitination"/>
    <property type="evidence" value="ECO:0007669"/>
    <property type="project" value="TreeGrafter"/>
</dbReference>
<dbReference type="Gene3D" id="3.30.40.10">
    <property type="entry name" value="Zinc/RING finger domain, C3HC4 (zinc finger)"/>
    <property type="match status" value="1"/>
</dbReference>